<dbReference type="Proteomes" id="UP000315303">
    <property type="component" value="Unassembled WGS sequence"/>
</dbReference>
<evidence type="ECO:0000256" key="6">
    <source>
        <dbReference type="SAM" id="Phobius"/>
    </source>
</evidence>
<evidence type="ECO:0000256" key="4">
    <source>
        <dbReference type="ARBA" id="ARBA00022989"/>
    </source>
</evidence>
<dbReference type="GO" id="GO:0005886">
    <property type="term" value="C:plasma membrane"/>
    <property type="evidence" value="ECO:0007669"/>
    <property type="project" value="UniProtKB-SubCell"/>
</dbReference>
<feature type="transmembrane region" description="Helical" evidence="6">
    <location>
        <begin position="351"/>
        <end position="371"/>
    </location>
</feature>
<feature type="transmembrane region" description="Helical" evidence="6">
    <location>
        <begin position="141"/>
        <end position="159"/>
    </location>
</feature>
<evidence type="ECO:0000313" key="8">
    <source>
        <dbReference type="Proteomes" id="UP000315303"/>
    </source>
</evidence>
<evidence type="ECO:0000256" key="1">
    <source>
        <dbReference type="ARBA" id="ARBA00004651"/>
    </source>
</evidence>
<feature type="transmembrane region" description="Helical" evidence="6">
    <location>
        <begin position="377"/>
        <end position="395"/>
    </location>
</feature>
<feature type="transmembrane region" description="Helical" evidence="6">
    <location>
        <begin position="5"/>
        <end position="26"/>
    </location>
</feature>
<dbReference type="InterPro" id="IPR050833">
    <property type="entry name" value="Poly_Biosynth_Transport"/>
</dbReference>
<dbReference type="AlphaFoldDB" id="A0A502L069"/>
<accession>A0A502L069</accession>
<feature type="transmembrane region" description="Helical" evidence="6">
    <location>
        <begin position="316"/>
        <end position="339"/>
    </location>
</feature>
<comment type="caution">
    <text evidence="7">The sequence shown here is derived from an EMBL/GenBank/DDBJ whole genome shotgun (WGS) entry which is preliminary data.</text>
</comment>
<name>A0A502L069_9GAMM</name>
<gene>
    <name evidence="7" type="ORF">EPA86_05175</name>
</gene>
<dbReference type="EMBL" id="SAWY01000009">
    <property type="protein sequence ID" value="TPH17076.1"/>
    <property type="molecule type" value="Genomic_DNA"/>
</dbReference>
<feature type="transmembrane region" description="Helical" evidence="6">
    <location>
        <begin position="38"/>
        <end position="59"/>
    </location>
</feature>
<feature type="transmembrane region" description="Helical" evidence="6">
    <location>
        <begin position="165"/>
        <end position="185"/>
    </location>
</feature>
<keyword evidence="4 6" id="KW-1133">Transmembrane helix</keyword>
<keyword evidence="8" id="KW-1185">Reference proteome</keyword>
<proteinExistence type="predicted"/>
<dbReference type="InterPro" id="IPR002797">
    <property type="entry name" value="Polysacc_synth"/>
</dbReference>
<evidence type="ECO:0000256" key="5">
    <source>
        <dbReference type="ARBA" id="ARBA00023136"/>
    </source>
</evidence>
<dbReference type="PANTHER" id="PTHR30250">
    <property type="entry name" value="PST FAMILY PREDICTED COLANIC ACID TRANSPORTER"/>
    <property type="match status" value="1"/>
</dbReference>
<feature type="transmembrane region" description="Helical" evidence="6">
    <location>
        <begin position="206"/>
        <end position="231"/>
    </location>
</feature>
<keyword evidence="5 6" id="KW-0472">Membrane</keyword>
<evidence type="ECO:0000256" key="3">
    <source>
        <dbReference type="ARBA" id="ARBA00022692"/>
    </source>
</evidence>
<evidence type="ECO:0000313" key="7">
    <source>
        <dbReference type="EMBL" id="TPH17076.1"/>
    </source>
</evidence>
<evidence type="ECO:0000256" key="2">
    <source>
        <dbReference type="ARBA" id="ARBA00022475"/>
    </source>
</evidence>
<dbReference type="RefSeq" id="WP_140602357.1">
    <property type="nucleotide sequence ID" value="NZ_SAWY01000009.1"/>
</dbReference>
<feature type="transmembrane region" description="Helical" evidence="6">
    <location>
        <begin position="285"/>
        <end position="310"/>
    </location>
</feature>
<sequence length="410" mass="46752">MKKNFIFSAASNALKLFSGIILFFIYARVFNPSEFGELTYAIVIATVIGLFVDFGYTLYLPKEATKKNNDITKLVSNALIVKVILSLLSFSALFIGHELEIIVGDLALLLPFCFSTILVSFGNTFLLPYRSLNRFHIETKYLMVQHISLSVMAILVMIVQAEVMLIAYIYMLARLLFFICAFLNFRKEFNFRWSYQRGITKEIQRVAPYAVHAVIATLMIQIDTLILANYVESDQIGVYQAGMRLVMASSLAISIFYDVLIPKFSSTINGEPNKFIQLVQRYNQIVIFIGALCSVILYFFSELIILLLYGNSMIELNSYIALFSIFIFLRFFGVTYNTLLTCSGNQKKRALYLAITLLFIVLLESWLIPLYKINGALISLILGHCLLYTLTMNLTKKEFGTFFLLKRSKI</sequence>
<keyword evidence="3 6" id="KW-0812">Transmembrane</keyword>
<comment type="subcellular location">
    <subcellularLocation>
        <location evidence="1">Cell membrane</location>
        <topology evidence="1">Multi-pass membrane protein</topology>
    </subcellularLocation>
</comment>
<dbReference type="OrthoDB" id="5486360at2"/>
<feature type="transmembrane region" description="Helical" evidence="6">
    <location>
        <begin position="79"/>
        <end position="96"/>
    </location>
</feature>
<organism evidence="7 8">
    <name type="scientific">Litorilituus lipolyticus</name>
    <dbReference type="NCBI Taxonomy" id="2491017"/>
    <lineage>
        <taxon>Bacteria</taxon>
        <taxon>Pseudomonadati</taxon>
        <taxon>Pseudomonadota</taxon>
        <taxon>Gammaproteobacteria</taxon>
        <taxon>Alteromonadales</taxon>
        <taxon>Colwelliaceae</taxon>
        <taxon>Litorilituus</taxon>
    </lineage>
</organism>
<reference evidence="7 8" key="1">
    <citation type="submission" date="2019-01" db="EMBL/GenBank/DDBJ databases">
        <title>Litorilituus lipolytica sp. nov., isolated from intertidal sand of the Yellow Sea in China.</title>
        <authorList>
            <person name="Liu A."/>
        </authorList>
    </citation>
    <scope>NUCLEOTIDE SEQUENCE [LARGE SCALE GENOMIC DNA]</scope>
    <source>
        <strain evidence="7 8">RZ04</strain>
    </source>
</reference>
<dbReference type="Pfam" id="PF01943">
    <property type="entry name" value="Polysacc_synt"/>
    <property type="match status" value="1"/>
</dbReference>
<feature type="transmembrane region" description="Helical" evidence="6">
    <location>
        <begin position="243"/>
        <end position="264"/>
    </location>
</feature>
<protein>
    <submittedName>
        <fullName evidence="7">Uncharacterized protein</fullName>
    </submittedName>
</protein>
<keyword evidence="2" id="KW-1003">Cell membrane</keyword>
<dbReference type="PANTHER" id="PTHR30250:SF11">
    <property type="entry name" value="O-ANTIGEN TRANSPORTER-RELATED"/>
    <property type="match status" value="1"/>
</dbReference>
<feature type="transmembrane region" description="Helical" evidence="6">
    <location>
        <begin position="108"/>
        <end position="129"/>
    </location>
</feature>